<dbReference type="OMA" id="HGKWDGN"/>
<dbReference type="PANTHER" id="PTHR31988">
    <property type="entry name" value="ESTERASE, PUTATIVE (DUF303)-RELATED"/>
    <property type="match status" value="1"/>
</dbReference>
<proteinExistence type="predicted"/>
<dbReference type="SUPFAM" id="SSF52266">
    <property type="entry name" value="SGNH hydrolase"/>
    <property type="match status" value="1"/>
</dbReference>
<protein>
    <submittedName>
        <fullName evidence="4">Acetylxylan esterase</fullName>
        <ecNumber evidence="4">3.1.1.72</ecNumber>
    </submittedName>
    <submittedName>
        <fullName evidence="5">Putative SGNH hydrolase-type esterase domain-containing protein</fullName>
    </submittedName>
</protein>
<keyword evidence="1 5" id="KW-0378">Hydrolase</keyword>
<dbReference type="EMBL" id="MNCJ02000324">
    <property type="protein sequence ID" value="KAF5792280.1"/>
    <property type="molecule type" value="Genomic_DNA"/>
</dbReference>
<evidence type="ECO:0000313" key="4">
    <source>
        <dbReference type="EMBL" id="KAF5792280.1"/>
    </source>
</evidence>
<dbReference type="OrthoDB" id="42638at2759"/>
<sequence>MQPLQYPTTTMLMLFFYSCLCITSTTNLANADAGIKSIFLLAGQSNMAGRGGVINDKWDGYVPPQSSPNPAILRLSADLNWQPATEPLHRDIDYFRACGVGPGLAFANSLLQIDPNIGVIGLVPCAVGGTNISQWARGGHLYNQLLQRATAAVEGGGTVKGLLWYQGESDTVTREDAESYKRRSERFFDHVRLDLQLPTLPIIQVALASGAGSYVEKVREAQLGMWLVNLRTVDAKGLGLEPDGLHLTTPSQVILGEMLAQAFPQAHHSSVRAVTSKASRMHRNFVTQFFDYIGF</sequence>
<dbReference type="InterPro" id="IPR005181">
    <property type="entry name" value="SASA"/>
</dbReference>
<gene>
    <name evidence="5" type="ORF">HannXRQ_Chr09g0267361</name>
    <name evidence="4" type="ORF">HanXRQr2_Chr09g0404221</name>
</gene>
<dbReference type="AlphaFoldDB" id="A0A251TY90"/>
<dbReference type="Gramene" id="mRNA:HanXRQr2_Chr09g0404221">
    <property type="protein sequence ID" value="mRNA:HanXRQr2_Chr09g0404221"/>
    <property type="gene ID" value="HanXRQr2_Chr09g0404221"/>
</dbReference>
<evidence type="ECO:0000259" key="3">
    <source>
        <dbReference type="Pfam" id="PF03629"/>
    </source>
</evidence>
<evidence type="ECO:0000256" key="1">
    <source>
        <dbReference type="ARBA" id="ARBA00022801"/>
    </source>
</evidence>
<dbReference type="Pfam" id="PF03629">
    <property type="entry name" value="SASA"/>
    <property type="match status" value="1"/>
</dbReference>
<dbReference type="PANTHER" id="PTHR31988:SF33">
    <property type="entry name" value="ACETYLXYLAN ESTERASE"/>
    <property type="match status" value="1"/>
</dbReference>
<name>A0A251TY90_HELAN</name>
<organism evidence="5 6">
    <name type="scientific">Helianthus annuus</name>
    <name type="common">Common sunflower</name>
    <dbReference type="NCBI Taxonomy" id="4232"/>
    <lineage>
        <taxon>Eukaryota</taxon>
        <taxon>Viridiplantae</taxon>
        <taxon>Streptophyta</taxon>
        <taxon>Embryophyta</taxon>
        <taxon>Tracheophyta</taxon>
        <taxon>Spermatophyta</taxon>
        <taxon>Magnoliopsida</taxon>
        <taxon>eudicotyledons</taxon>
        <taxon>Gunneridae</taxon>
        <taxon>Pentapetalae</taxon>
        <taxon>asterids</taxon>
        <taxon>campanulids</taxon>
        <taxon>Asterales</taxon>
        <taxon>Asteraceae</taxon>
        <taxon>Asteroideae</taxon>
        <taxon>Heliantheae alliance</taxon>
        <taxon>Heliantheae</taxon>
        <taxon>Helianthus</taxon>
    </lineage>
</organism>
<dbReference type="Proteomes" id="UP000215914">
    <property type="component" value="Chromosome 9"/>
</dbReference>
<feature type="domain" description="Sialate O-acetylesterase" evidence="3">
    <location>
        <begin position="36"/>
        <end position="263"/>
    </location>
</feature>
<dbReference type="GO" id="GO:0046555">
    <property type="term" value="F:acetylxylan esterase activity"/>
    <property type="evidence" value="ECO:0007669"/>
    <property type="project" value="UniProtKB-EC"/>
</dbReference>
<accession>A0A251TY90</accession>
<dbReference type="EC" id="3.1.1.72" evidence="4"/>
<dbReference type="InterPro" id="IPR052940">
    <property type="entry name" value="Carb_Esterase_6"/>
</dbReference>
<dbReference type="GO" id="GO:0019752">
    <property type="term" value="P:carboxylic acid metabolic process"/>
    <property type="evidence" value="ECO:0000318"/>
    <property type="project" value="GO_Central"/>
</dbReference>
<keyword evidence="2" id="KW-0732">Signal</keyword>
<feature type="signal peptide" evidence="2">
    <location>
        <begin position="1"/>
        <end position="21"/>
    </location>
</feature>
<dbReference type="InterPro" id="IPR036514">
    <property type="entry name" value="SGNH_hydro_sf"/>
</dbReference>
<reference evidence="5" key="2">
    <citation type="submission" date="2017-02" db="EMBL/GenBank/DDBJ databases">
        <title>Sunflower complete genome.</title>
        <authorList>
            <person name="Langlade N."/>
            <person name="Munos S."/>
        </authorList>
    </citation>
    <scope>NUCLEOTIDE SEQUENCE [LARGE SCALE GENOMIC DNA]</scope>
    <source>
        <tissue evidence="5">Leaves</tissue>
    </source>
</reference>
<reference evidence="4" key="3">
    <citation type="submission" date="2020-06" db="EMBL/GenBank/DDBJ databases">
        <title>Helianthus annuus Genome sequencing and assembly Release 2.</title>
        <authorList>
            <person name="Gouzy J."/>
            <person name="Langlade N."/>
            <person name="Munos S."/>
        </authorList>
    </citation>
    <scope>NUCLEOTIDE SEQUENCE</scope>
    <source>
        <tissue evidence="4">Leaves</tissue>
    </source>
</reference>
<dbReference type="Gene3D" id="3.40.50.1110">
    <property type="entry name" value="SGNH hydrolase"/>
    <property type="match status" value="1"/>
</dbReference>
<evidence type="ECO:0000313" key="6">
    <source>
        <dbReference type="Proteomes" id="UP000215914"/>
    </source>
</evidence>
<evidence type="ECO:0000313" key="5">
    <source>
        <dbReference type="EMBL" id="OTG16070.1"/>
    </source>
</evidence>
<dbReference type="EMBL" id="CM007898">
    <property type="protein sequence ID" value="OTG16070.1"/>
    <property type="molecule type" value="Genomic_DNA"/>
</dbReference>
<feature type="chain" id="PRO_5012897066" evidence="2">
    <location>
        <begin position="22"/>
        <end position="295"/>
    </location>
</feature>
<dbReference type="GO" id="GO:0052689">
    <property type="term" value="F:carboxylic ester hydrolase activity"/>
    <property type="evidence" value="ECO:0000318"/>
    <property type="project" value="GO_Central"/>
</dbReference>
<evidence type="ECO:0000256" key="2">
    <source>
        <dbReference type="SAM" id="SignalP"/>
    </source>
</evidence>
<reference evidence="4 6" key="1">
    <citation type="journal article" date="2017" name="Nature">
        <title>The sunflower genome provides insights into oil metabolism, flowering and Asterid evolution.</title>
        <authorList>
            <person name="Badouin H."/>
            <person name="Gouzy J."/>
            <person name="Grassa C.J."/>
            <person name="Murat F."/>
            <person name="Staton S.E."/>
            <person name="Cottret L."/>
            <person name="Lelandais-Briere C."/>
            <person name="Owens G.L."/>
            <person name="Carrere S."/>
            <person name="Mayjonade B."/>
            <person name="Legrand L."/>
            <person name="Gill N."/>
            <person name="Kane N.C."/>
            <person name="Bowers J.E."/>
            <person name="Hubner S."/>
            <person name="Bellec A."/>
            <person name="Berard A."/>
            <person name="Berges H."/>
            <person name="Blanchet N."/>
            <person name="Boniface M.C."/>
            <person name="Brunel D."/>
            <person name="Catrice O."/>
            <person name="Chaidir N."/>
            <person name="Claudel C."/>
            <person name="Donnadieu C."/>
            <person name="Faraut T."/>
            <person name="Fievet G."/>
            <person name="Helmstetter N."/>
            <person name="King M."/>
            <person name="Knapp S.J."/>
            <person name="Lai Z."/>
            <person name="Le Paslier M.C."/>
            <person name="Lippi Y."/>
            <person name="Lorenzon L."/>
            <person name="Mandel J.R."/>
            <person name="Marage G."/>
            <person name="Marchand G."/>
            <person name="Marquand E."/>
            <person name="Bret-Mestries E."/>
            <person name="Morien E."/>
            <person name="Nambeesan S."/>
            <person name="Nguyen T."/>
            <person name="Pegot-Espagnet P."/>
            <person name="Pouilly N."/>
            <person name="Raftis F."/>
            <person name="Sallet E."/>
            <person name="Schiex T."/>
            <person name="Thomas J."/>
            <person name="Vandecasteele C."/>
            <person name="Vares D."/>
            <person name="Vear F."/>
            <person name="Vautrin S."/>
            <person name="Crespi M."/>
            <person name="Mangin B."/>
            <person name="Burke J.M."/>
            <person name="Salse J."/>
            <person name="Munos S."/>
            <person name="Vincourt P."/>
            <person name="Rieseberg L.H."/>
            <person name="Langlade N.B."/>
        </authorList>
    </citation>
    <scope>NUCLEOTIDE SEQUENCE [LARGE SCALE GENOMIC DNA]</scope>
    <source>
        <strain evidence="6">cv. SF193</strain>
        <tissue evidence="4">Leaves</tissue>
    </source>
</reference>
<dbReference type="InParanoid" id="A0A251TY90"/>
<keyword evidence="6" id="KW-1185">Reference proteome</keyword>